<feature type="chain" id="PRO_5016764624" evidence="4">
    <location>
        <begin position="21"/>
        <end position="382"/>
    </location>
</feature>
<evidence type="ECO:0000256" key="1">
    <source>
        <dbReference type="ARBA" id="ARBA00006135"/>
    </source>
</evidence>
<proteinExistence type="inferred from homology"/>
<dbReference type="Proteomes" id="UP000254161">
    <property type="component" value="Unassembled WGS sequence"/>
</dbReference>
<protein>
    <submittedName>
        <fullName evidence="5">VirB9</fullName>
    </submittedName>
</protein>
<dbReference type="InterPro" id="IPR010258">
    <property type="entry name" value="Conjugal_tfr_TrbG/VirB9/CagX"/>
</dbReference>
<dbReference type="Pfam" id="PF03524">
    <property type="entry name" value="CagX"/>
    <property type="match status" value="1"/>
</dbReference>
<reference evidence="5 6" key="1">
    <citation type="submission" date="2018-06" db="EMBL/GenBank/DDBJ databases">
        <authorList>
            <consortium name="Pathogen Informatics"/>
            <person name="Doyle S."/>
        </authorList>
    </citation>
    <scope>NUCLEOTIDE SEQUENCE [LARGE SCALE GENOMIC DNA]</scope>
    <source>
        <strain evidence="5 6">NCTC12264</strain>
    </source>
</reference>
<dbReference type="RefSeq" id="WP_258865059.1">
    <property type="nucleotide sequence ID" value="NZ_UFUZ01000001.1"/>
</dbReference>
<evidence type="ECO:0000313" key="6">
    <source>
        <dbReference type="Proteomes" id="UP000254161"/>
    </source>
</evidence>
<dbReference type="InterPro" id="IPR038161">
    <property type="entry name" value="VirB9/CagX/TrbG_C_sf"/>
</dbReference>
<accession>A0A381EGZ6</accession>
<keyword evidence="2 4" id="KW-0732">Signal</keyword>
<dbReference type="CDD" id="cd06911">
    <property type="entry name" value="VirB9_CagX_TrbG"/>
    <property type="match status" value="1"/>
</dbReference>
<comment type="similarity">
    <text evidence="1">Belongs to the TrbG/VirB9 family.</text>
</comment>
<organism evidence="5 6">
    <name type="scientific">Campylobacter upsaliensis</name>
    <dbReference type="NCBI Taxonomy" id="28080"/>
    <lineage>
        <taxon>Bacteria</taxon>
        <taxon>Pseudomonadati</taxon>
        <taxon>Campylobacterota</taxon>
        <taxon>Epsilonproteobacteria</taxon>
        <taxon>Campylobacterales</taxon>
        <taxon>Campylobacteraceae</taxon>
        <taxon>Campylobacter</taxon>
    </lineage>
</organism>
<dbReference type="AlphaFoldDB" id="A0A381EGZ6"/>
<dbReference type="Gene3D" id="2.60.40.2500">
    <property type="match status" value="1"/>
</dbReference>
<evidence type="ECO:0000256" key="2">
    <source>
        <dbReference type="ARBA" id="ARBA00022729"/>
    </source>
</evidence>
<evidence type="ECO:0000313" key="5">
    <source>
        <dbReference type="EMBL" id="SUX26210.1"/>
    </source>
</evidence>
<evidence type="ECO:0000256" key="3">
    <source>
        <dbReference type="SAM" id="MobiDB-lite"/>
    </source>
</evidence>
<dbReference type="InterPro" id="IPR033645">
    <property type="entry name" value="VirB9/CagX/TrbG_C"/>
</dbReference>
<name>A0A381EGZ6_CAMUP</name>
<feature type="region of interest" description="Disordered" evidence="3">
    <location>
        <begin position="41"/>
        <end position="61"/>
    </location>
</feature>
<dbReference type="EMBL" id="UFUZ01000001">
    <property type="protein sequence ID" value="SUX26210.1"/>
    <property type="molecule type" value="Genomic_DNA"/>
</dbReference>
<evidence type="ECO:0000256" key="4">
    <source>
        <dbReference type="SAM" id="SignalP"/>
    </source>
</evidence>
<sequence length="382" mass="43599">MKTKIFFLLSLSVFSSQALFALTPAEMAEARAMANNALNQGQSSGESIFNNKHSTQTDFTSSSIKIDPFSTENTSQNQNAQTNQVLMGNNLNPAELNEEQLNLLKAAARMKNLNALQQKFFTKKYSGFENTKHLKYEKDKTQKIRTRFAMATTLIFPSKISSYILGDKVGFEIEELPNLDNALAIKPTLIGIDTSLTVFTSDKKMHSFYLFSTDYKSNNDPDLIVYINDEEAKSSQNSTQNNNYLIIKEGIAEIKVKKDEIYANYLQKALKRNSFLMAEEIFNDKQFTYFKFDKEKMPQIPSVFVVNDGQDSPIETKIIGNYIIAETTASKFTIRLGDSYICVERLKPNDKRIKKQNTTSSKMNKLFEEMKPKTEVELRKYK</sequence>
<gene>
    <name evidence="5" type="ORF">NCTC12264_00431</name>
</gene>
<feature type="signal peptide" evidence="4">
    <location>
        <begin position="1"/>
        <end position="20"/>
    </location>
</feature>